<dbReference type="Proteomes" id="UP000193218">
    <property type="component" value="Unassembled WGS sequence"/>
</dbReference>
<evidence type="ECO:0000259" key="7">
    <source>
        <dbReference type="Pfam" id="PF02837"/>
    </source>
</evidence>
<dbReference type="GO" id="GO:0004553">
    <property type="term" value="F:hydrolase activity, hydrolyzing O-glycosyl compounds"/>
    <property type="evidence" value="ECO:0007669"/>
    <property type="project" value="InterPro"/>
</dbReference>
<gene>
    <name evidence="8" type="ORF">BD324DRAFT_643335</name>
</gene>
<dbReference type="InterPro" id="IPR006104">
    <property type="entry name" value="Glyco_hydro_2_N"/>
</dbReference>
<dbReference type="EMBL" id="NBSH01000013">
    <property type="protein sequence ID" value="ORX34846.1"/>
    <property type="molecule type" value="Genomic_DNA"/>
</dbReference>
<organism evidence="8 9">
    <name type="scientific">Kockovaella imperatae</name>
    <dbReference type="NCBI Taxonomy" id="4999"/>
    <lineage>
        <taxon>Eukaryota</taxon>
        <taxon>Fungi</taxon>
        <taxon>Dikarya</taxon>
        <taxon>Basidiomycota</taxon>
        <taxon>Agaricomycotina</taxon>
        <taxon>Tremellomycetes</taxon>
        <taxon>Tremellales</taxon>
        <taxon>Cuniculitremaceae</taxon>
        <taxon>Kockovaella</taxon>
    </lineage>
</organism>
<feature type="domain" description="Glycoside hydrolase family 2 immunoglobulin-like beta-sandwich" evidence="5">
    <location>
        <begin position="221"/>
        <end position="303"/>
    </location>
</feature>
<sequence>MLLALLILAPLLSTSYEVKTPPLDTPWTYTAGTDPWPEYPRPQQVRDRWQSLNGIWSWRNGAADELNGPVPTGNLGTDVLVPSCLESGLSGVMANNTGNGTILHSWYQTTFNVTEDWQGENILINFGAVDYQATVFVNGQQVVQHTGGYLRFWADITSAVKVGQSNELVVFVFDPTDSEPYVVPIGKQTLNPSHIFYTPCTGIWQQVFIEPVPADHIEWIDLDGDMNGQVNITVHSANNSSSSVTVKVWADDGQVAATGTGSSDSPIVFEVANPKLWSPESPTLYNITVTLGNDTVATYTGFRTVGKGMVNGMMRPLLNGEFLFTFGPLDQGFWPDGIYTPPNYEAMVFDLKTLKSLGMNMIRKHIKVEMDLFYHACDTMGFWVIQDQPALNIQNGAEPNSTQQDVFNSQLFELVEKHRSFPSICTWVIYNEGWGQVGAPELYLAPMVRSLDPTRLIDATTGWNWHGAGDYVDNHHYSEPQCGTPFYSIASSPYDPNYIGFQGEFGGIGNNVSIDHLWNVQQAINGINQTYELDATVEIWNYRAHLILDELRQQTEMFACSGAVWTQTTDVEGEVNGFLTYDRRILRPNITQWQSDIYALYQAAADRGGRIIISTCL</sequence>
<name>A0A1Y1UBI0_9TREE</name>
<protein>
    <submittedName>
        <fullName evidence="8">Glycoside hydrolase superfamily</fullName>
    </submittedName>
</protein>
<evidence type="ECO:0000259" key="5">
    <source>
        <dbReference type="Pfam" id="PF00703"/>
    </source>
</evidence>
<dbReference type="InterPro" id="IPR036156">
    <property type="entry name" value="Beta-gal/glucu_dom_sf"/>
</dbReference>
<evidence type="ECO:0000256" key="3">
    <source>
        <dbReference type="ARBA" id="ARBA00023295"/>
    </source>
</evidence>
<dbReference type="Gene3D" id="2.60.40.10">
    <property type="entry name" value="Immunoglobulins"/>
    <property type="match status" value="1"/>
</dbReference>
<dbReference type="Gene3D" id="2.60.120.260">
    <property type="entry name" value="Galactose-binding domain-like"/>
    <property type="match status" value="1"/>
</dbReference>
<comment type="caution">
    <text evidence="8">The sequence shown here is derived from an EMBL/GenBank/DDBJ whole genome shotgun (WGS) entry which is preliminary data.</text>
</comment>
<feature type="domain" description="Glycosyl hydrolases family 2 sugar binding" evidence="7">
    <location>
        <begin position="105"/>
        <end position="178"/>
    </location>
</feature>
<dbReference type="PANTHER" id="PTHR42732:SF2">
    <property type="entry name" value="BETA-MANNOSIDASE"/>
    <property type="match status" value="1"/>
</dbReference>
<dbReference type="OrthoDB" id="408320at2759"/>
<dbReference type="SUPFAM" id="SSF51445">
    <property type="entry name" value="(Trans)glycosidases"/>
    <property type="match status" value="1"/>
</dbReference>
<dbReference type="InterPro" id="IPR013783">
    <property type="entry name" value="Ig-like_fold"/>
</dbReference>
<dbReference type="InterPro" id="IPR051913">
    <property type="entry name" value="GH2_Domain-Containing"/>
</dbReference>
<evidence type="ECO:0000256" key="1">
    <source>
        <dbReference type="ARBA" id="ARBA00007401"/>
    </source>
</evidence>
<accession>A0A1Y1UBI0</accession>
<dbReference type="GeneID" id="33559346"/>
<evidence type="ECO:0000256" key="2">
    <source>
        <dbReference type="ARBA" id="ARBA00022801"/>
    </source>
</evidence>
<proteinExistence type="inferred from homology"/>
<feature type="signal peptide" evidence="4">
    <location>
        <begin position="1"/>
        <end position="17"/>
    </location>
</feature>
<reference evidence="8 9" key="1">
    <citation type="submission" date="2017-03" db="EMBL/GenBank/DDBJ databases">
        <title>Widespread Adenine N6-methylation of Active Genes in Fungi.</title>
        <authorList>
            <consortium name="DOE Joint Genome Institute"/>
            <person name="Mondo S.J."/>
            <person name="Dannebaum R.O."/>
            <person name="Kuo R.C."/>
            <person name="Louie K.B."/>
            <person name="Bewick A.J."/>
            <person name="Labutti K."/>
            <person name="Haridas S."/>
            <person name="Kuo A."/>
            <person name="Salamov A."/>
            <person name="Ahrendt S.R."/>
            <person name="Lau R."/>
            <person name="Bowen B.P."/>
            <person name="Lipzen A."/>
            <person name="Sullivan W."/>
            <person name="Andreopoulos W.B."/>
            <person name="Clum A."/>
            <person name="Lindquist E."/>
            <person name="Daum C."/>
            <person name="Northen T.R."/>
            <person name="Ramamoorthy G."/>
            <person name="Schmitz R.J."/>
            <person name="Gryganskyi A."/>
            <person name="Culley D."/>
            <person name="Magnuson J."/>
            <person name="James T.Y."/>
            <person name="O'Malley M.A."/>
            <person name="Stajich J.E."/>
            <person name="Spatafora J.W."/>
            <person name="Visel A."/>
            <person name="Grigoriev I.V."/>
        </authorList>
    </citation>
    <scope>NUCLEOTIDE SEQUENCE [LARGE SCALE GENOMIC DNA]</scope>
    <source>
        <strain evidence="8 9">NRRL Y-17943</strain>
    </source>
</reference>
<dbReference type="InterPro" id="IPR008979">
    <property type="entry name" value="Galactose-bd-like_sf"/>
</dbReference>
<dbReference type="Pfam" id="PF02837">
    <property type="entry name" value="Glyco_hydro_2_N"/>
    <property type="match status" value="1"/>
</dbReference>
<dbReference type="SUPFAM" id="SSF49303">
    <property type="entry name" value="beta-Galactosidase/glucuronidase domain"/>
    <property type="match status" value="1"/>
</dbReference>
<keyword evidence="4" id="KW-0732">Signal</keyword>
<dbReference type="InterPro" id="IPR006103">
    <property type="entry name" value="Glyco_hydro_2_cat"/>
</dbReference>
<dbReference type="SUPFAM" id="SSF49785">
    <property type="entry name" value="Galactose-binding domain-like"/>
    <property type="match status" value="1"/>
</dbReference>
<feature type="chain" id="PRO_5012282219" evidence="4">
    <location>
        <begin position="18"/>
        <end position="617"/>
    </location>
</feature>
<dbReference type="Pfam" id="PF02836">
    <property type="entry name" value="Glyco_hydro_2_C"/>
    <property type="match status" value="1"/>
</dbReference>
<dbReference type="PANTHER" id="PTHR42732">
    <property type="entry name" value="BETA-GALACTOSIDASE"/>
    <property type="match status" value="1"/>
</dbReference>
<keyword evidence="2 8" id="KW-0378">Hydrolase</keyword>
<evidence type="ECO:0000259" key="6">
    <source>
        <dbReference type="Pfam" id="PF02836"/>
    </source>
</evidence>
<dbReference type="Pfam" id="PF00703">
    <property type="entry name" value="Glyco_hydro_2"/>
    <property type="match status" value="1"/>
</dbReference>
<evidence type="ECO:0000313" key="8">
    <source>
        <dbReference type="EMBL" id="ORX34846.1"/>
    </source>
</evidence>
<dbReference type="GO" id="GO:0005975">
    <property type="term" value="P:carbohydrate metabolic process"/>
    <property type="evidence" value="ECO:0007669"/>
    <property type="project" value="InterPro"/>
</dbReference>
<dbReference type="AlphaFoldDB" id="A0A1Y1UBI0"/>
<dbReference type="RefSeq" id="XP_021869088.1">
    <property type="nucleotide sequence ID" value="XM_022017537.1"/>
</dbReference>
<evidence type="ECO:0000256" key="4">
    <source>
        <dbReference type="SAM" id="SignalP"/>
    </source>
</evidence>
<keyword evidence="9" id="KW-1185">Reference proteome</keyword>
<dbReference type="InterPro" id="IPR017853">
    <property type="entry name" value="GH"/>
</dbReference>
<evidence type="ECO:0000313" key="9">
    <source>
        <dbReference type="Proteomes" id="UP000193218"/>
    </source>
</evidence>
<feature type="domain" description="Glycoside hydrolase family 2 catalytic" evidence="6">
    <location>
        <begin position="345"/>
        <end position="460"/>
    </location>
</feature>
<comment type="similarity">
    <text evidence="1">Belongs to the glycosyl hydrolase 2 family.</text>
</comment>
<keyword evidence="3" id="KW-0326">Glycosidase</keyword>
<dbReference type="InterPro" id="IPR006102">
    <property type="entry name" value="Ig-like_GH2"/>
</dbReference>
<dbReference type="STRING" id="4999.A0A1Y1UBI0"/>
<dbReference type="InParanoid" id="A0A1Y1UBI0"/>
<dbReference type="Gene3D" id="3.20.20.80">
    <property type="entry name" value="Glycosidases"/>
    <property type="match status" value="1"/>
</dbReference>